<dbReference type="AlphaFoldDB" id="A0A2Y9ARY1"/>
<evidence type="ECO:0000313" key="2">
    <source>
        <dbReference type="Proteomes" id="UP000250222"/>
    </source>
</evidence>
<proteinExistence type="predicted"/>
<name>A0A2Y9ARY1_9MICO</name>
<protein>
    <submittedName>
        <fullName evidence="1">Uncharacterized protein</fullName>
    </submittedName>
</protein>
<sequence>MHAVLKSQSLHLRLECGPCCTVSGDHDVYRVVRQTGGQIHQPVHLVRFAEGSRIEDEGLIGTDAELTPEIGGLAGVY</sequence>
<dbReference type="EMBL" id="UETB01000012">
    <property type="protein sequence ID" value="SSA45227.1"/>
    <property type="molecule type" value="Genomic_DNA"/>
</dbReference>
<dbReference type="Proteomes" id="UP000250222">
    <property type="component" value="Unassembled WGS sequence"/>
</dbReference>
<keyword evidence="2" id="KW-1185">Reference proteome</keyword>
<gene>
    <name evidence="1" type="ORF">SAMN05216184_11286</name>
</gene>
<evidence type="ECO:0000313" key="1">
    <source>
        <dbReference type="EMBL" id="SSA45227.1"/>
    </source>
</evidence>
<accession>A0A2Y9ARY1</accession>
<reference evidence="1 2" key="1">
    <citation type="submission" date="2016-10" db="EMBL/GenBank/DDBJ databases">
        <authorList>
            <person name="Cai Z."/>
        </authorList>
    </citation>
    <scope>NUCLEOTIDE SEQUENCE [LARGE SCALE GENOMIC DNA]</scope>
    <source>
        <strain evidence="1 2">CGMCC 1.10826</strain>
    </source>
</reference>
<organism evidence="1 2">
    <name type="scientific">Georgenia satyanarayanai</name>
    <dbReference type="NCBI Taxonomy" id="860221"/>
    <lineage>
        <taxon>Bacteria</taxon>
        <taxon>Bacillati</taxon>
        <taxon>Actinomycetota</taxon>
        <taxon>Actinomycetes</taxon>
        <taxon>Micrococcales</taxon>
        <taxon>Bogoriellaceae</taxon>
        <taxon>Georgenia</taxon>
    </lineage>
</organism>